<accession>A0ABQ4XUD3</accession>
<name>A0ABQ4XUD3_9ASTR</name>
<sequence>MYPVGGRFVVKGGSGVEYSHTISPIWRIGLHWIRRIDLVSFVVFGPQQANYIIREIHTGSCGMHDGPRKVVHKAMSTGYYWQSMYKYANNKIRSRNVCQVYATLPRLPKDDMISVTSAWPFRKWGMDLVGPLPEAPGFRVPTVIITDNGTQLINEPFKSWVEGDQDKATLGGSRVGRRATECTIGSHNDAKNKQWGNPIQSSIWYQSSYTRRNRRVHPLKEQSVKGREHGQARTKMEGVVRCYQSIRHRFLQAKDHGRSRSTMVMALKQLMKILYVIEINKEKKGGMLLDPPDKKVIKNLLWKQHDQCTNFSKYEKNKLLANHSNMSRIHNVGWFATSG</sequence>
<comment type="caution">
    <text evidence="2">The sequence shown here is derived from an EMBL/GenBank/DDBJ whole genome shotgun (WGS) entry which is preliminary data.</text>
</comment>
<evidence type="ECO:0000259" key="1">
    <source>
        <dbReference type="Pfam" id="PF17921"/>
    </source>
</evidence>
<protein>
    <submittedName>
        <fullName evidence="2">Reverse transcriptase domain-containing protein</fullName>
    </submittedName>
</protein>
<reference evidence="2" key="1">
    <citation type="journal article" date="2022" name="Int. J. Mol. Sci.">
        <title>Draft Genome of Tanacetum Coccineum: Genomic Comparison of Closely Related Tanacetum-Family Plants.</title>
        <authorList>
            <person name="Yamashiro T."/>
            <person name="Shiraishi A."/>
            <person name="Nakayama K."/>
            <person name="Satake H."/>
        </authorList>
    </citation>
    <scope>NUCLEOTIDE SEQUENCE</scope>
</reference>
<dbReference type="EMBL" id="BQNB010009833">
    <property type="protein sequence ID" value="GJS69013.1"/>
    <property type="molecule type" value="Genomic_DNA"/>
</dbReference>
<gene>
    <name evidence="2" type="ORF">Tco_0701854</name>
</gene>
<keyword evidence="2" id="KW-0808">Transferase</keyword>
<reference evidence="2" key="2">
    <citation type="submission" date="2022-01" db="EMBL/GenBank/DDBJ databases">
        <authorList>
            <person name="Yamashiro T."/>
            <person name="Shiraishi A."/>
            <person name="Satake H."/>
            <person name="Nakayama K."/>
        </authorList>
    </citation>
    <scope>NUCLEOTIDE SEQUENCE</scope>
</reference>
<keyword evidence="2" id="KW-0548">Nucleotidyltransferase</keyword>
<dbReference type="GO" id="GO:0003964">
    <property type="term" value="F:RNA-directed DNA polymerase activity"/>
    <property type="evidence" value="ECO:0007669"/>
    <property type="project" value="UniProtKB-KW"/>
</dbReference>
<proteinExistence type="predicted"/>
<dbReference type="Gene3D" id="1.10.340.70">
    <property type="match status" value="1"/>
</dbReference>
<dbReference type="InterPro" id="IPR041588">
    <property type="entry name" value="Integrase_H2C2"/>
</dbReference>
<evidence type="ECO:0000313" key="2">
    <source>
        <dbReference type="EMBL" id="GJS69013.1"/>
    </source>
</evidence>
<dbReference type="InterPro" id="IPR052160">
    <property type="entry name" value="Gypsy_RT_Integrase-like"/>
</dbReference>
<organism evidence="2 3">
    <name type="scientific">Tanacetum coccineum</name>
    <dbReference type="NCBI Taxonomy" id="301880"/>
    <lineage>
        <taxon>Eukaryota</taxon>
        <taxon>Viridiplantae</taxon>
        <taxon>Streptophyta</taxon>
        <taxon>Embryophyta</taxon>
        <taxon>Tracheophyta</taxon>
        <taxon>Spermatophyta</taxon>
        <taxon>Magnoliopsida</taxon>
        <taxon>eudicotyledons</taxon>
        <taxon>Gunneridae</taxon>
        <taxon>Pentapetalae</taxon>
        <taxon>asterids</taxon>
        <taxon>campanulids</taxon>
        <taxon>Asterales</taxon>
        <taxon>Asteraceae</taxon>
        <taxon>Asteroideae</taxon>
        <taxon>Anthemideae</taxon>
        <taxon>Anthemidinae</taxon>
        <taxon>Tanacetum</taxon>
    </lineage>
</organism>
<dbReference type="Proteomes" id="UP001151760">
    <property type="component" value="Unassembled WGS sequence"/>
</dbReference>
<keyword evidence="3" id="KW-1185">Reference proteome</keyword>
<evidence type="ECO:0000313" key="3">
    <source>
        <dbReference type="Proteomes" id="UP001151760"/>
    </source>
</evidence>
<dbReference type="Pfam" id="PF17921">
    <property type="entry name" value="Integrase_H2C2"/>
    <property type="match status" value="1"/>
</dbReference>
<dbReference type="PANTHER" id="PTHR47266">
    <property type="entry name" value="ENDONUCLEASE-RELATED"/>
    <property type="match status" value="1"/>
</dbReference>
<keyword evidence="2" id="KW-0695">RNA-directed DNA polymerase</keyword>
<feature type="domain" description="Integrase zinc-binding" evidence="1">
    <location>
        <begin position="49"/>
        <end position="101"/>
    </location>
</feature>